<dbReference type="Gene3D" id="3.30.300.20">
    <property type="match status" value="1"/>
</dbReference>
<dbReference type="InterPro" id="IPR003718">
    <property type="entry name" value="OsmC/Ohr_fam"/>
</dbReference>
<evidence type="ECO:0000313" key="1">
    <source>
        <dbReference type="EMBL" id="MBM7622060.1"/>
    </source>
</evidence>
<dbReference type="PANTHER" id="PTHR34352:SF1">
    <property type="entry name" value="PROTEIN YHFA"/>
    <property type="match status" value="1"/>
</dbReference>
<evidence type="ECO:0000313" key="2">
    <source>
        <dbReference type="Proteomes" id="UP000737402"/>
    </source>
</evidence>
<dbReference type="SUPFAM" id="SSF82784">
    <property type="entry name" value="OsmC-like"/>
    <property type="match status" value="1"/>
</dbReference>
<gene>
    <name evidence="1" type="ORF">JOC95_003970</name>
</gene>
<organism evidence="1 2">
    <name type="scientific">Sutcliffiella tianshenii</name>
    <dbReference type="NCBI Taxonomy" id="1463404"/>
    <lineage>
        <taxon>Bacteria</taxon>
        <taxon>Bacillati</taxon>
        <taxon>Bacillota</taxon>
        <taxon>Bacilli</taxon>
        <taxon>Bacillales</taxon>
        <taxon>Bacillaceae</taxon>
        <taxon>Sutcliffiella</taxon>
    </lineage>
</organism>
<dbReference type="InterPro" id="IPR036102">
    <property type="entry name" value="OsmC/Ohrsf"/>
</dbReference>
<dbReference type="EMBL" id="JAFBED010000013">
    <property type="protein sequence ID" value="MBM7622060.1"/>
    <property type="molecule type" value="Genomic_DNA"/>
</dbReference>
<proteinExistence type="predicted"/>
<dbReference type="InterPro" id="IPR015946">
    <property type="entry name" value="KH_dom-like_a/b"/>
</dbReference>
<reference evidence="1 2" key="1">
    <citation type="submission" date="2021-01" db="EMBL/GenBank/DDBJ databases">
        <title>Genomic Encyclopedia of Type Strains, Phase IV (KMG-IV): sequencing the most valuable type-strain genomes for metagenomic binning, comparative biology and taxonomic classification.</title>
        <authorList>
            <person name="Goeker M."/>
        </authorList>
    </citation>
    <scope>NUCLEOTIDE SEQUENCE [LARGE SCALE GENOMIC DNA]</scope>
    <source>
        <strain evidence="1 2">DSM 25879</strain>
    </source>
</reference>
<name>A0ABS2P523_9BACI</name>
<dbReference type="RefSeq" id="WP_204419292.1">
    <property type="nucleotide sequence ID" value="NZ_JAFBED010000013.1"/>
</dbReference>
<sequence>MKFIIEQDRILSDSGFRTLSISPNEENGYRPYELFISSLIGCSGTLLRNILTKKRFAYERIGMEAAATRNAAHANRIESISITAYISADKGLTEIQTEKIVNLVIQNCGMIQSVIPAIDVKLSIKYSLPSGGSD</sequence>
<keyword evidence="2" id="KW-1185">Reference proteome</keyword>
<accession>A0ABS2P523</accession>
<protein>
    <submittedName>
        <fullName evidence="1">OsmC-like protein</fullName>
    </submittedName>
</protein>
<dbReference type="Proteomes" id="UP000737402">
    <property type="component" value="Unassembled WGS sequence"/>
</dbReference>
<dbReference type="Pfam" id="PF02566">
    <property type="entry name" value="OsmC"/>
    <property type="match status" value="1"/>
</dbReference>
<dbReference type="PANTHER" id="PTHR34352">
    <property type="entry name" value="PROTEIN YHFA"/>
    <property type="match status" value="1"/>
</dbReference>
<comment type="caution">
    <text evidence="1">The sequence shown here is derived from an EMBL/GenBank/DDBJ whole genome shotgun (WGS) entry which is preliminary data.</text>
</comment>